<keyword evidence="1" id="KW-1133">Transmembrane helix</keyword>
<dbReference type="AlphaFoldDB" id="A0A212TCS2"/>
<evidence type="ECO:0000313" key="2">
    <source>
        <dbReference type="EMBL" id="SNC63823.1"/>
    </source>
</evidence>
<keyword evidence="3" id="KW-1185">Reference proteome</keyword>
<dbReference type="Proteomes" id="UP000198122">
    <property type="component" value="Unassembled WGS sequence"/>
</dbReference>
<evidence type="ECO:0000313" key="3">
    <source>
        <dbReference type="Proteomes" id="UP000198122"/>
    </source>
</evidence>
<dbReference type="EMBL" id="FYEZ01000001">
    <property type="protein sequence ID" value="SNC63823.1"/>
    <property type="molecule type" value="Genomic_DNA"/>
</dbReference>
<reference evidence="2 3" key="1">
    <citation type="submission" date="2017-06" db="EMBL/GenBank/DDBJ databases">
        <authorList>
            <person name="Kim H.J."/>
            <person name="Triplett B.A."/>
        </authorList>
    </citation>
    <scope>NUCLEOTIDE SEQUENCE [LARGE SCALE GENOMIC DNA]</scope>
    <source>
        <strain evidence="2 3">DSM 22179</strain>
    </source>
</reference>
<evidence type="ECO:0008006" key="4">
    <source>
        <dbReference type="Google" id="ProtNLM"/>
    </source>
</evidence>
<sequence>MPTGAKLFVALCLLLCVVSLMGVLNPKAQDRTWRRLTFWRKAPEPTRGQLVRRGAINGAVLVAAVTFIAIMVYDLRPI</sequence>
<keyword evidence="1" id="KW-0472">Membrane</keyword>
<evidence type="ECO:0000256" key="1">
    <source>
        <dbReference type="SAM" id="Phobius"/>
    </source>
</evidence>
<accession>A0A212TCS2</accession>
<dbReference type="OrthoDB" id="9976895at2"/>
<keyword evidence="1" id="KW-0812">Transmembrane</keyword>
<organism evidence="2 3">
    <name type="scientific">Kytococcus aerolatus</name>
    <dbReference type="NCBI Taxonomy" id="592308"/>
    <lineage>
        <taxon>Bacteria</taxon>
        <taxon>Bacillati</taxon>
        <taxon>Actinomycetota</taxon>
        <taxon>Actinomycetes</taxon>
        <taxon>Micrococcales</taxon>
        <taxon>Kytococcaceae</taxon>
        <taxon>Kytococcus</taxon>
    </lineage>
</organism>
<protein>
    <recommendedName>
        <fullName evidence="4">Transmembrane protein</fullName>
    </recommendedName>
</protein>
<gene>
    <name evidence="2" type="ORF">SAMN05445756_0986</name>
</gene>
<name>A0A212TCS2_9MICO</name>
<proteinExistence type="predicted"/>
<feature type="transmembrane region" description="Helical" evidence="1">
    <location>
        <begin position="50"/>
        <end position="73"/>
    </location>
</feature>
<dbReference type="RefSeq" id="WP_088817900.1">
    <property type="nucleotide sequence ID" value="NZ_FYEZ01000001.1"/>
</dbReference>